<feature type="domain" description="PCIF1 WW" evidence="1">
    <location>
        <begin position="1"/>
        <end position="154"/>
    </location>
</feature>
<keyword evidence="3" id="KW-1185">Reference proteome</keyword>
<dbReference type="Proteomes" id="UP000002009">
    <property type="component" value="Chromosome 2"/>
</dbReference>
<feature type="non-terminal residue" evidence="2">
    <location>
        <position position="1"/>
    </location>
</feature>
<dbReference type="OrthoDB" id="498301at2759"/>
<dbReference type="KEGG" id="mis:MICPUN_70757"/>
<gene>
    <name evidence="2" type="ORF">MICPUN_70757</name>
</gene>
<dbReference type="InterPro" id="IPR039881">
    <property type="entry name" value="PCIF1-like"/>
</dbReference>
<accession>C1E0K4</accession>
<dbReference type="OMA" id="THECYAS"/>
<dbReference type="EMBL" id="CP001323">
    <property type="protein sequence ID" value="ACO60834.1"/>
    <property type="molecule type" value="Genomic_DNA"/>
</dbReference>
<evidence type="ECO:0000313" key="2">
    <source>
        <dbReference type="EMBL" id="ACO60834.1"/>
    </source>
</evidence>
<dbReference type="RefSeq" id="XP_002499576.1">
    <property type="nucleotide sequence ID" value="XM_002499530.1"/>
</dbReference>
<dbReference type="Pfam" id="PF12237">
    <property type="entry name" value="PCIF1_WW"/>
    <property type="match status" value="1"/>
</dbReference>
<organism evidence="2 3">
    <name type="scientific">Micromonas commoda (strain RCC299 / NOUM17 / CCMP2709)</name>
    <name type="common">Picoplanktonic green alga</name>
    <dbReference type="NCBI Taxonomy" id="296587"/>
    <lineage>
        <taxon>Eukaryota</taxon>
        <taxon>Viridiplantae</taxon>
        <taxon>Chlorophyta</taxon>
        <taxon>Mamiellophyceae</taxon>
        <taxon>Mamiellales</taxon>
        <taxon>Mamiellaceae</taxon>
        <taxon>Micromonas</taxon>
    </lineage>
</organism>
<evidence type="ECO:0000313" key="3">
    <source>
        <dbReference type="Proteomes" id="UP000002009"/>
    </source>
</evidence>
<evidence type="ECO:0000259" key="1">
    <source>
        <dbReference type="Pfam" id="PF12237"/>
    </source>
</evidence>
<dbReference type="GO" id="GO:0099122">
    <property type="term" value="F:RNA polymerase II C-terminal domain binding"/>
    <property type="evidence" value="ECO:0007669"/>
    <property type="project" value="InterPro"/>
</dbReference>
<proteinExistence type="predicted"/>
<dbReference type="GeneID" id="8241252"/>
<reference evidence="2 3" key="1">
    <citation type="journal article" date="2009" name="Science">
        <title>Green evolution and dynamic adaptations revealed by genomes of the marine picoeukaryotes Micromonas.</title>
        <authorList>
            <person name="Worden A.Z."/>
            <person name="Lee J.H."/>
            <person name="Mock T."/>
            <person name="Rouze P."/>
            <person name="Simmons M.P."/>
            <person name="Aerts A.L."/>
            <person name="Allen A.E."/>
            <person name="Cuvelier M.L."/>
            <person name="Derelle E."/>
            <person name="Everett M.V."/>
            <person name="Foulon E."/>
            <person name="Grimwood J."/>
            <person name="Gundlach H."/>
            <person name="Henrissat B."/>
            <person name="Napoli C."/>
            <person name="McDonald S.M."/>
            <person name="Parker M.S."/>
            <person name="Rombauts S."/>
            <person name="Salamov A."/>
            <person name="Von Dassow P."/>
            <person name="Badger J.H."/>
            <person name="Coutinho P.M."/>
            <person name="Demir E."/>
            <person name="Dubchak I."/>
            <person name="Gentemann C."/>
            <person name="Eikrem W."/>
            <person name="Gready J.E."/>
            <person name="John U."/>
            <person name="Lanier W."/>
            <person name="Lindquist E.A."/>
            <person name="Lucas S."/>
            <person name="Mayer K.F."/>
            <person name="Moreau H."/>
            <person name="Not F."/>
            <person name="Otillar R."/>
            <person name="Panaud O."/>
            <person name="Pangilinan J."/>
            <person name="Paulsen I."/>
            <person name="Piegu B."/>
            <person name="Poliakov A."/>
            <person name="Robbens S."/>
            <person name="Schmutz J."/>
            <person name="Toulza E."/>
            <person name="Wyss T."/>
            <person name="Zelensky A."/>
            <person name="Zhou K."/>
            <person name="Armbrust E.V."/>
            <person name="Bhattacharya D."/>
            <person name="Goodenough U.W."/>
            <person name="Van de Peer Y."/>
            <person name="Grigoriev I.V."/>
        </authorList>
    </citation>
    <scope>NUCLEOTIDE SEQUENCE [LARGE SCALE GENOMIC DNA]</scope>
    <source>
        <strain evidence="3">RCC299 / NOUM17</strain>
    </source>
</reference>
<sequence length="203" mass="22188">FIAATFSLLARYDALGGAGYQAALNETAFDVLKKRLGVGCEAFASPLNCRYGRFCSAFPDVDSPFGSLGSFFHFAPTRGSFEMNPPFVPEVLMAAAERAESLLAAAEDSGGRLSFVVVVPAWRDVPMWRALDESRFKRGETLVVPASDHGFCDGAQHCRPPRERHRVSSYDTGVFFLQTSAGARRWPVTDEIRAELVAAMKQA</sequence>
<protein>
    <recommendedName>
        <fullName evidence="1">PCIF1 WW domain-containing protein</fullName>
    </recommendedName>
</protein>
<dbReference type="InParanoid" id="C1E0K4"/>
<dbReference type="InterPro" id="IPR022035">
    <property type="entry name" value="PCIF1_WW"/>
</dbReference>
<dbReference type="eggNOG" id="ENOG502QVT7">
    <property type="taxonomic scope" value="Eukaryota"/>
</dbReference>
<dbReference type="PANTHER" id="PTHR21727:SF0">
    <property type="entry name" value="MRNA (2'-O-METHYLADENOSINE-N(6)-)-METHYLTRANSFERASE"/>
    <property type="match status" value="1"/>
</dbReference>
<feature type="non-terminal residue" evidence="2">
    <location>
        <position position="203"/>
    </location>
</feature>
<dbReference type="AlphaFoldDB" id="C1E0K4"/>
<dbReference type="PANTHER" id="PTHR21727">
    <property type="entry name" value="PHOSPHORYLATED CTD INTERACTING FACTOR 1"/>
    <property type="match status" value="1"/>
</dbReference>
<name>C1E0K4_MICCC</name>
<dbReference type="GO" id="GO:0016422">
    <property type="term" value="F:mRNA (2'-O-methyladenosine-N6-)-methyltransferase activity"/>
    <property type="evidence" value="ECO:0007669"/>
    <property type="project" value="InterPro"/>
</dbReference>